<evidence type="ECO:0000313" key="1">
    <source>
        <dbReference type="EMBL" id="KAH3734312.1"/>
    </source>
</evidence>
<keyword evidence="2" id="KW-1185">Reference proteome</keyword>
<comment type="caution">
    <text evidence="1">The sequence shown here is derived from an EMBL/GenBank/DDBJ whole genome shotgun (WGS) entry which is preliminary data.</text>
</comment>
<dbReference type="AlphaFoldDB" id="A0A9D4CVY4"/>
<proteinExistence type="predicted"/>
<accession>A0A9D4CVY4</accession>
<reference evidence="1" key="1">
    <citation type="journal article" date="2019" name="bioRxiv">
        <title>The Genome of the Zebra Mussel, Dreissena polymorpha: A Resource for Invasive Species Research.</title>
        <authorList>
            <person name="McCartney M.A."/>
            <person name="Auch B."/>
            <person name="Kono T."/>
            <person name="Mallez S."/>
            <person name="Zhang Y."/>
            <person name="Obille A."/>
            <person name="Becker A."/>
            <person name="Abrahante J.E."/>
            <person name="Garbe J."/>
            <person name="Badalamenti J.P."/>
            <person name="Herman A."/>
            <person name="Mangelson H."/>
            <person name="Liachko I."/>
            <person name="Sullivan S."/>
            <person name="Sone E.D."/>
            <person name="Koren S."/>
            <person name="Silverstein K.A.T."/>
            <person name="Beckman K.B."/>
            <person name="Gohl D.M."/>
        </authorList>
    </citation>
    <scope>NUCLEOTIDE SEQUENCE</scope>
    <source>
        <strain evidence="1">Duluth1</strain>
        <tissue evidence="1">Whole animal</tissue>
    </source>
</reference>
<organism evidence="1 2">
    <name type="scientific">Dreissena polymorpha</name>
    <name type="common">Zebra mussel</name>
    <name type="synonym">Mytilus polymorpha</name>
    <dbReference type="NCBI Taxonomy" id="45954"/>
    <lineage>
        <taxon>Eukaryota</taxon>
        <taxon>Metazoa</taxon>
        <taxon>Spiralia</taxon>
        <taxon>Lophotrochozoa</taxon>
        <taxon>Mollusca</taxon>
        <taxon>Bivalvia</taxon>
        <taxon>Autobranchia</taxon>
        <taxon>Heteroconchia</taxon>
        <taxon>Euheterodonta</taxon>
        <taxon>Imparidentia</taxon>
        <taxon>Neoheterodontei</taxon>
        <taxon>Myida</taxon>
        <taxon>Dreissenoidea</taxon>
        <taxon>Dreissenidae</taxon>
        <taxon>Dreissena</taxon>
    </lineage>
</organism>
<dbReference type="EMBL" id="JAIWYP010000011">
    <property type="protein sequence ID" value="KAH3734312.1"/>
    <property type="molecule type" value="Genomic_DNA"/>
</dbReference>
<evidence type="ECO:0000313" key="2">
    <source>
        <dbReference type="Proteomes" id="UP000828390"/>
    </source>
</evidence>
<name>A0A9D4CVY4_DREPO</name>
<sequence length="143" mass="16529">MYNCENEENATNKDLPYTMNNRNGCHTSMRCFCLTVMVLRLLSIDVNCQRMQQFKLKESGNHLCEIVNLAETKDALNAWERTWSSSARSQLIDRKREKGASNGYLEQQNLQPIVLVDHIAGEVEQSVKRKRTSSVNQHVKKRN</sequence>
<dbReference type="Proteomes" id="UP000828390">
    <property type="component" value="Unassembled WGS sequence"/>
</dbReference>
<feature type="non-terminal residue" evidence="1">
    <location>
        <position position="143"/>
    </location>
</feature>
<reference evidence="1" key="2">
    <citation type="submission" date="2020-11" db="EMBL/GenBank/DDBJ databases">
        <authorList>
            <person name="McCartney M.A."/>
            <person name="Auch B."/>
            <person name="Kono T."/>
            <person name="Mallez S."/>
            <person name="Becker A."/>
            <person name="Gohl D.M."/>
            <person name="Silverstein K.A.T."/>
            <person name="Koren S."/>
            <person name="Bechman K.B."/>
            <person name="Herman A."/>
            <person name="Abrahante J.E."/>
            <person name="Garbe J."/>
        </authorList>
    </citation>
    <scope>NUCLEOTIDE SEQUENCE</scope>
    <source>
        <strain evidence="1">Duluth1</strain>
        <tissue evidence="1">Whole animal</tissue>
    </source>
</reference>
<gene>
    <name evidence="1" type="ORF">DPMN_040751</name>
</gene>
<protein>
    <submittedName>
        <fullName evidence="1">Uncharacterized protein</fullName>
    </submittedName>
</protein>